<dbReference type="GO" id="GO:0003677">
    <property type="term" value="F:DNA binding"/>
    <property type="evidence" value="ECO:0007669"/>
    <property type="project" value="TreeGrafter"/>
</dbReference>
<dbReference type="Gene3D" id="1.10.579.10">
    <property type="entry name" value="DNA Cyclobutane Dipyrimidine Photolyase, subunit A, domain 3"/>
    <property type="match status" value="1"/>
</dbReference>
<keyword evidence="3 6" id="KW-0285">Flavoprotein</keyword>
<dbReference type="InterPro" id="IPR002081">
    <property type="entry name" value="Cryptochrome/DNA_photolyase_1"/>
</dbReference>
<sequence length="416" mass="47865">MVRSILWFRQDLRLHDNEALQEAIRSSDELMPIFIFNPKDFKPKTIYGTPKTGISRVRFLVESIIDLRKNLRNMGSDLIVRVGDPEKILYDLAILYHINWVYCNRERTREEVNVQDRLEKKLWTIGREVRYSRGKMLFYTSDLPFPVTHCPDSFTNFKKETEQIIYVRAPLETPERIPPFSGEIEPGEIPELLDLINIDDTVSIKCFIGGETAGLEALSKYGLNDPPSSVITDGTSLSPWLSMGCLSPKKVFFAAPLFKSGGHEVQQYLVYRDYLRLMGKKYGDRIFYRSGIKGFPIQTRNDPDTLLRWQQGLTGVTIIDAAMHQLNMTGWLPDQLRRLVAGYYLKVLNLDWRVGAAYFESKVVDYDPCSNWVSWLNLAGLGPDTRDDRIINYDAVGKRLDPDGQYVNTWTPQLSS</sequence>
<dbReference type="SUPFAM" id="SSF48173">
    <property type="entry name" value="Cryptochrome/photolyase FAD-binding domain"/>
    <property type="match status" value="1"/>
</dbReference>
<dbReference type="NCBIfam" id="TIGR02765">
    <property type="entry name" value="crypto_DASH"/>
    <property type="match status" value="1"/>
</dbReference>
<feature type="domain" description="Photolyase/cryptochrome alpha/beta" evidence="8">
    <location>
        <begin position="2"/>
        <end position="137"/>
    </location>
</feature>
<evidence type="ECO:0000259" key="8">
    <source>
        <dbReference type="PROSITE" id="PS51645"/>
    </source>
</evidence>
<dbReference type="Proteomes" id="UP000808337">
    <property type="component" value="Unassembled WGS sequence"/>
</dbReference>
<evidence type="ECO:0000256" key="6">
    <source>
        <dbReference type="PIRSR" id="PIRSR602081-1"/>
    </source>
</evidence>
<feature type="binding site" evidence="6">
    <location>
        <begin position="365"/>
        <end position="367"/>
    </location>
    <ligand>
        <name>FAD</name>
        <dbReference type="ChEBI" id="CHEBI:57692"/>
    </ligand>
</feature>
<dbReference type="GO" id="GO:0071949">
    <property type="term" value="F:FAD binding"/>
    <property type="evidence" value="ECO:0007669"/>
    <property type="project" value="TreeGrafter"/>
</dbReference>
<dbReference type="InterPro" id="IPR036134">
    <property type="entry name" value="Crypto/Photolyase_FAD-like_sf"/>
</dbReference>
<evidence type="ECO:0000256" key="4">
    <source>
        <dbReference type="ARBA" id="ARBA00022827"/>
    </source>
</evidence>
<keyword evidence="4 6" id="KW-0274">FAD</keyword>
<evidence type="ECO:0000256" key="1">
    <source>
        <dbReference type="ARBA" id="ARBA00005862"/>
    </source>
</evidence>
<comment type="cofactor">
    <cofactor evidence="6 7">
        <name>FAD</name>
        <dbReference type="ChEBI" id="CHEBI:57692"/>
    </cofactor>
    <text evidence="6 7">Binds 1 FAD per subunit.</text>
</comment>
<dbReference type="GO" id="GO:0000719">
    <property type="term" value="P:photoreactive repair"/>
    <property type="evidence" value="ECO:0007669"/>
    <property type="project" value="TreeGrafter"/>
</dbReference>
<dbReference type="PROSITE" id="PS51645">
    <property type="entry name" value="PHR_CRY_ALPHA_BETA"/>
    <property type="match status" value="1"/>
</dbReference>
<evidence type="ECO:0000256" key="2">
    <source>
        <dbReference type="ARBA" id="ARBA00017881"/>
    </source>
</evidence>
<dbReference type="InterPro" id="IPR014133">
    <property type="entry name" value="Cry_DASH"/>
</dbReference>
<evidence type="ECO:0000313" key="9">
    <source>
        <dbReference type="EMBL" id="MBK9984175.1"/>
    </source>
</evidence>
<dbReference type="SUPFAM" id="SSF52425">
    <property type="entry name" value="Cryptochrome/photolyase, N-terminal domain"/>
    <property type="match status" value="1"/>
</dbReference>
<dbReference type="EMBL" id="JADKGY010000029">
    <property type="protein sequence ID" value="MBK9984175.1"/>
    <property type="molecule type" value="Genomic_DNA"/>
</dbReference>
<accession>A0A9D7XQH4</accession>
<evidence type="ECO:0000256" key="3">
    <source>
        <dbReference type="ARBA" id="ARBA00022630"/>
    </source>
</evidence>
<organism evidence="9 10">
    <name type="scientific">Candidatus Opimibacter skivensis</name>
    <dbReference type="NCBI Taxonomy" id="2982028"/>
    <lineage>
        <taxon>Bacteria</taxon>
        <taxon>Pseudomonadati</taxon>
        <taxon>Bacteroidota</taxon>
        <taxon>Saprospiria</taxon>
        <taxon>Saprospirales</taxon>
        <taxon>Saprospiraceae</taxon>
        <taxon>Candidatus Opimibacter</taxon>
    </lineage>
</organism>
<gene>
    <name evidence="9" type="ORF">IPP15_17700</name>
</gene>
<name>A0A9D7XQH4_9BACT</name>
<dbReference type="InterPro" id="IPR005101">
    <property type="entry name" value="Cryptochr/Photolyase_FAD-bd"/>
</dbReference>
<dbReference type="AlphaFoldDB" id="A0A9D7XQH4"/>
<evidence type="ECO:0000256" key="5">
    <source>
        <dbReference type="ARBA" id="ARBA00022991"/>
    </source>
</evidence>
<comment type="cofactor">
    <cofactor evidence="7">
        <name>(6R)-5,10-methylene-5,6,7,8-tetrahydrofolate</name>
        <dbReference type="ChEBI" id="CHEBI:15636"/>
    </cofactor>
    <text evidence="7">Binds 1 5,10-methenyltetrahydrofolate (MTHF) per subunit.</text>
</comment>
<dbReference type="PRINTS" id="PR00147">
    <property type="entry name" value="DNAPHOTLYASE"/>
</dbReference>
<dbReference type="InterPro" id="IPR006050">
    <property type="entry name" value="DNA_photolyase_N"/>
</dbReference>
<protein>
    <recommendedName>
        <fullName evidence="2 7">Cryptochrome DASH</fullName>
    </recommendedName>
</protein>
<evidence type="ECO:0000313" key="10">
    <source>
        <dbReference type="Proteomes" id="UP000808337"/>
    </source>
</evidence>
<comment type="function">
    <text evidence="7">May have a photoreceptor function.</text>
</comment>
<dbReference type="GO" id="GO:0003904">
    <property type="term" value="F:deoxyribodipyrimidine photo-lyase activity"/>
    <property type="evidence" value="ECO:0007669"/>
    <property type="project" value="TreeGrafter"/>
</dbReference>
<dbReference type="Gene3D" id="3.40.50.620">
    <property type="entry name" value="HUPs"/>
    <property type="match status" value="1"/>
</dbReference>
<keyword evidence="5 7" id="KW-0157">Chromophore</keyword>
<reference evidence="9 10" key="1">
    <citation type="submission" date="2020-10" db="EMBL/GenBank/DDBJ databases">
        <title>Connecting structure to function with the recovery of over 1000 high-quality activated sludge metagenome-assembled genomes encoding full-length rRNA genes using long-read sequencing.</title>
        <authorList>
            <person name="Singleton C.M."/>
            <person name="Petriglieri F."/>
            <person name="Kristensen J.M."/>
            <person name="Kirkegaard R.H."/>
            <person name="Michaelsen T.Y."/>
            <person name="Andersen M.H."/>
            <person name="Karst S.M."/>
            <person name="Dueholm M.S."/>
            <person name="Nielsen P.H."/>
            <person name="Albertsen M."/>
        </authorList>
    </citation>
    <scope>NUCLEOTIDE SEQUENCE [LARGE SCALE GENOMIC DNA]</scope>
    <source>
        <strain evidence="9">Ribe_18-Q3-R11-54_MAXAC.273</strain>
    </source>
</reference>
<dbReference type="PANTHER" id="PTHR11455:SF22">
    <property type="entry name" value="CRYPTOCHROME DASH"/>
    <property type="match status" value="1"/>
</dbReference>
<dbReference type="Pfam" id="PF00875">
    <property type="entry name" value="DNA_photolyase"/>
    <property type="match status" value="1"/>
</dbReference>
<dbReference type="Pfam" id="PF03441">
    <property type="entry name" value="FAD_binding_7"/>
    <property type="match status" value="1"/>
</dbReference>
<dbReference type="PANTHER" id="PTHR11455">
    <property type="entry name" value="CRYPTOCHROME"/>
    <property type="match status" value="1"/>
</dbReference>
<dbReference type="InterPro" id="IPR036155">
    <property type="entry name" value="Crypto/Photolyase_N_sf"/>
</dbReference>
<evidence type="ECO:0000256" key="7">
    <source>
        <dbReference type="RuleBase" id="RU367151"/>
    </source>
</evidence>
<dbReference type="InterPro" id="IPR014729">
    <property type="entry name" value="Rossmann-like_a/b/a_fold"/>
</dbReference>
<dbReference type="Gene3D" id="1.25.40.80">
    <property type="match status" value="1"/>
</dbReference>
<proteinExistence type="inferred from homology"/>
<comment type="similarity">
    <text evidence="1 7">Belongs to the DNA photolyase class-1 family.</text>
</comment>
<comment type="caution">
    <text evidence="9">The sequence shown here is derived from an EMBL/GenBank/DDBJ whole genome shotgun (WGS) entry which is preliminary data.</text>
</comment>